<comment type="caution">
    <text evidence="2">The sequence shown here is derived from an EMBL/GenBank/DDBJ whole genome shotgun (WGS) entry which is preliminary data.</text>
</comment>
<evidence type="ECO:0000256" key="1">
    <source>
        <dbReference type="SAM" id="MobiDB-lite"/>
    </source>
</evidence>
<sequence>MAENLTTPLSSLKISTSSTSKPTKRPSTPPLADSWDQEEEDSSTSSPSDSANPTTTTSPNQLSPTQTKDYPRAPPPTPATASPTLTSGTDWSSTASKFRSIDRAFDEKEEDSYMASRAAAPSSRKDSGRAAPRGAGERSVGAGERSARGAGEAGDKRPEKSTAVASRLIAAGLGVKAPRRTEEQREYDRAIRAQEVKRREREREEERRKAEESERAKKAIWDD</sequence>
<feature type="compositionally biased region" description="Low complexity" evidence="1">
    <location>
        <begin position="141"/>
        <end position="150"/>
    </location>
</feature>
<feature type="compositionally biased region" description="Low complexity" evidence="1">
    <location>
        <begin position="43"/>
        <end position="60"/>
    </location>
</feature>
<feature type="compositionally biased region" description="Basic and acidic residues" evidence="1">
    <location>
        <begin position="179"/>
        <end position="223"/>
    </location>
</feature>
<protein>
    <submittedName>
        <fullName evidence="2">Uncharacterized protein</fullName>
    </submittedName>
</protein>
<feature type="region of interest" description="Disordered" evidence="1">
    <location>
        <begin position="1"/>
        <end position="223"/>
    </location>
</feature>
<name>A0A4U7AP65_9PEZI</name>
<proteinExistence type="predicted"/>
<dbReference type="AlphaFoldDB" id="A0A4U7AP65"/>
<evidence type="ECO:0000313" key="2">
    <source>
        <dbReference type="EMBL" id="TKX19928.1"/>
    </source>
</evidence>
<gene>
    <name evidence="2" type="ORF">C1H76_7812</name>
</gene>
<feature type="compositionally biased region" description="Polar residues" evidence="1">
    <location>
        <begin position="85"/>
        <end position="97"/>
    </location>
</feature>
<accession>A0A4U7AP65</accession>
<evidence type="ECO:0000313" key="3">
    <source>
        <dbReference type="Proteomes" id="UP000308133"/>
    </source>
</evidence>
<reference evidence="2 3" key="1">
    <citation type="submission" date="2018-02" db="EMBL/GenBank/DDBJ databases">
        <title>Draft genome sequences of Elsinoe sp., causing black scab on jojoba.</title>
        <authorList>
            <person name="Stodart B."/>
            <person name="Jeffress S."/>
            <person name="Ash G."/>
            <person name="Arun Chinnappa K."/>
        </authorList>
    </citation>
    <scope>NUCLEOTIDE SEQUENCE [LARGE SCALE GENOMIC DNA]</scope>
    <source>
        <strain evidence="2 3">Hillstone_2</strain>
    </source>
</reference>
<feature type="compositionally biased region" description="Low complexity" evidence="1">
    <location>
        <begin position="1"/>
        <end position="21"/>
    </location>
</feature>
<organism evidence="2 3">
    <name type="scientific">Elsinoe australis</name>
    <dbReference type="NCBI Taxonomy" id="40998"/>
    <lineage>
        <taxon>Eukaryota</taxon>
        <taxon>Fungi</taxon>
        <taxon>Dikarya</taxon>
        <taxon>Ascomycota</taxon>
        <taxon>Pezizomycotina</taxon>
        <taxon>Dothideomycetes</taxon>
        <taxon>Dothideomycetidae</taxon>
        <taxon>Myriangiales</taxon>
        <taxon>Elsinoaceae</taxon>
        <taxon>Elsinoe</taxon>
    </lineage>
</organism>
<dbReference type="EMBL" id="PTQR01000104">
    <property type="protein sequence ID" value="TKX19928.1"/>
    <property type="molecule type" value="Genomic_DNA"/>
</dbReference>
<dbReference type="Proteomes" id="UP000308133">
    <property type="component" value="Unassembled WGS sequence"/>
</dbReference>